<dbReference type="PANTHER" id="PTHR11439">
    <property type="entry name" value="GAG-POL-RELATED RETROTRANSPOSON"/>
    <property type="match status" value="1"/>
</dbReference>
<dbReference type="PANTHER" id="PTHR11439:SF517">
    <property type="entry name" value="CYSTEINE-RICH RLK (RECEPTOR-LIKE PROTEIN KINASE) 8"/>
    <property type="match status" value="1"/>
</dbReference>
<dbReference type="InterPro" id="IPR013103">
    <property type="entry name" value="RVT_2"/>
</dbReference>
<evidence type="ECO:0000313" key="3">
    <source>
        <dbReference type="RefSeq" id="XP_027191088.1"/>
    </source>
</evidence>
<sequence>MICLYVDDLLVTSCDETEINQFKVRMKEDFEMTDLRILFYFLGIEFVTIRNGILMHPKKYATDVLKRFNMQDCNDIITPSKVGMILSKEGNKELVDSTNFKQMVGSLRYLCNTRSDITYSVGLISKYMEKLRAPHYLATKKILRYIKETSEFGLLYPRSSNESEAELIGYIDFDW</sequence>
<dbReference type="RefSeq" id="XP_027191088.1">
    <property type="nucleotide sequence ID" value="XM_027335287.1"/>
</dbReference>
<dbReference type="Pfam" id="PF07727">
    <property type="entry name" value="RVT_2"/>
    <property type="match status" value="1"/>
</dbReference>
<dbReference type="AlphaFoldDB" id="A0A3Q7XT44"/>
<reference evidence="3" key="2">
    <citation type="submission" date="2025-08" db="UniProtKB">
        <authorList>
            <consortium name="RefSeq"/>
        </authorList>
    </citation>
    <scope>IDENTIFICATION</scope>
    <source>
        <tissue evidence="3">Etiolated seedlings</tissue>
    </source>
</reference>
<dbReference type="SUPFAM" id="SSF56672">
    <property type="entry name" value="DNA/RNA polymerases"/>
    <property type="match status" value="1"/>
</dbReference>
<keyword evidence="2" id="KW-1185">Reference proteome</keyword>
<dbReference type="Proteomes" id="UP000087171">
    <property type="component" value="Chromosome Ca6"/>
</dbReference>
<dbReference type="InterPro" id="IPR043502">
    <property type="entry name" value="DNA/RNA_pol_sf"/>
</dbReference>
<reference evidence="2" key="1">
    <citation type="journal article" date="2013" name="Nat. Biotechnol.">
        <title>Draft genome sequence of chickpea (Cicer arietinum) provides a resource for trait improvement.</title>
        <authorList>
            <person name="Varshney R.K."/>
            <person name="Song C."/>
            <person name="Saxena R.K."/>
            <person name="Azam S."/>
            <person name="Yu S."/>
            <person name="Sharpe A.G."/>
            <person name="Cannon S."/>
            <person name="Baek J."/>
            <person name="Rosen B.D."/>
            <person name="Tar'an B."/>
            <person name="Millan T."/>
            <person name="Zhang X."/>
            <person name="Ramsay L.D."/>
            <person name="Iwata A."/>
            <person name="Wang Y."/>
            <person name="Nelson W."/>
            <person name="Farmer A.D."/>
            <person name="Gaur P.M."/>
            <person name="Soderlund C."/>
            <person name="Penmetsa R.V."/>
            <person name="Xu C."/>
            <person name="Bharti A.K."/>
            <person name="He W."/>
            <person name="Winter P."/>
            <person name="Zhao S."/>
            <person name="Hane J.K."/>
            <person name="Carrasquilla-Garcia N."/>
            <person name="Condie J.A."/>
            <person name="Upadhyaya H.D."/>
            <person name="Luo M.C."/>
            <person name="Thudi M."/>
            <person name="Gowda C.L."/>
            <person name="Singh N.P."/>
            <person name="Lichtenzveig J."/>
            <person name="Gali K.K."/>
            <person name="Rubio J."/>
            <person name="Nadarajan N."/>
            <person name="Dolezel J."/>
            <person name="Bansal K.C."/>
            <person name="Xu X."/>
            <person name="Edwards D."/>
            <person name="Zhang G."/>
            <person name="Kahl G."/>
            <person name="Gil J."/>
            <person name="Singh K.B."/>
            <person name="Datta S.K."/>
            <person name="Jackson S.A."/>
            <person name="Wang J."/>
            <person name="Cook D.R."/>
        </authorList>
    </citation>
    <scope>NUCLEOTIDE SEQUENCE [LARGE SCALE GENOMIC DNA]</scope>
    <source>
        <strain evidence="2">cv. CDC Frontier</strain>
    </source>
</reference>
<proteinExistence type="predicted"/>
<dbReference type="STRING" id="3827.A0A3Q7XT44"/>
<gene>
    <name evidence="3" type="primary">LOC113786990</name>
</gene>
<accession>A0A3Q7XT44</accession>
<evidence type="ECO:0000259" key="1">
    <source>
        <dbReference type="Pfam" id="PF07727"/>
    </source>
</evidence>
<organism evidence="2 3">
    <name type="scientific">Cicer arietinum</name>
    <name type="common">Chickpea</name>
    <name type="synonym">Garbanzo</name>
    <dbReference type="NCBI Taxonomy" id="3827"/>
    <lineage>
        <taxon>Eukaryota</taxon>
        <taxon>Viridiplantae</taxon>
        <taxon>Streptophyta</taxon>
        <taxon>Embryophyta</taxon>
        <taxon>Tracheophyta</taxon>
        <taxon>Spermatophyta</taxon>
        <taxon>Magnoliopsida</taxon>
        <taxon>eudicotyledons</taxon>
        <taxon>Gunneridae</taxon>
        <taxon>Pentapetalae</taxon>
        <taxon>rosids</taxon>
        <taxon>fabids</taxon>
        <taxon>Fabales</taxon>
        <taxon>Fabaceae</taxon>
        <taxon>Papilionoideae</taxon>
        <taxon>50 kb inversion clade</taxon>
        <taxon>NPAAA clade</taxon>
        <taxon>Hologalegina</taxon>
        <taxon>IRL clade</taxon>
        <taxon>Cicereae</taxon>
        <taxon>Cicer</taxon>
    </lineage>
</organism>
<feature type="domain" description="Reverse transcriptase Ty1/copia-type" evidence="1">
    <location>
        <begin position="1"/>
        <end position="80"/>
    </location>
</feature>
<protein>
    <submittedName>
        <fullName evidence="3">Uncharacterized protein LOC113786990</fullName>
    </submittedName>
</protein>
<dbReference type="OrthoDB" id="1409848at2759"/>
<evidence type="ECO:0000313" key="2">
    <source>
        <dbReference type="Proteomes" id="UP000087171"/>
    </source>
</evidence>
<name>A0A3Q7XT44_CICAR</name>